<comment type="subcellular location">
    <subcellularLocation>
        <location evidence="1">Membrane</location>
        <topology evidence="1">Multi-pass membrane protein</topology>
    </subcellularLocation>
</comment>
<evidence type="ECO:0000256" key="4">
    <source>
        <dbReference type="ARBA" id="ARBA00022989"/>
    </source>
</evidence>
<dbReference type="PANTHER" id="PTHR31064:SF37">
    <property type="entry name" value="TRANSPORTER, PUTATIVE (EUROFUNG)-RELATED"/>
    <property type="match status" value="1"/>
</dbReference>
<comment type="similarity">
    <text evidence="7">Belongs to the TrkH potassium transport family.</text>
</comment>
<evidence type="ECO:0000256" key="8">
    <source>
        <dbReference type="SAM" id="MobiDB-lite"/>
    </source>
</evidence>
<reference evidence="9 10" key="1">
    <citation type="submission" date="2024-01" db="EMBL/GenBank/DDBJ databases">
        <authorList>
            <person name="Allen C."/>
            <person name="Tagirdzhanova G."/>
        </authorList>
    </citation>
    <scope>NUCLEOTIDE SEQUENCE [LARGE SCALE GENOMIC DNA]</scope>
</reference>
<accession>A0ABP0BI59</accession>
<protein>
    <recommendedName>
        <fullName evidence="7">Potassium transport protein</fullName>
    </recommendedName>
</protein>
<dbReference type="Pfam" id="PF02386">
    <property type="entry name" value="TrkH"/>
    <property type="match status" value="1"/>
</dbReference>
<feature type="transmembrane region" description="Helical" evidence="7">
    <location>
        <begin position="97"/>
        <end position="117"/>
    </location>
</feature>
<dbReference type="Proteomes" id="UP001642482">
    <property type="component" value="Unassembled WGS sequence"/>
</dbReference>
<comment type="caution">
    <text evidence="9">The sequence shown here is derived from an EMBL/GenBank/DDBJ whole genome shotgun (WGS) entry which is preliminary data.</text>
</comment>
<evidence type="ECO:0000313" key="9">
    <source>
        <dbReference type="EMBL" id="CAK7219312.1"/>
    </source>
</evidence>
<dbReference type="InterPro" id="IPR015958">
    <property type="entry name" value="Trk1_fungi"/>
</dbReference>
<keyword evidence="7" id="KW-0630">Potassium</keyword>
<evidence type="ECO:0000256" key="1">
    <source>
        <dbReference type="ARBA" id="ARBA00004141"/>
    </source>
</evidence>
<name>A0ABP0BI59_9PEZI</name>
<evidence type="ECO:0000256" key="2">
    <source>
        <dbReference type="ARBA" id="ARBA00022448"/>
    </source>
</evidence>
<evidence type="ECO:0000256" key="7">
    <source>
        <dbReference type="PIRNR" id="PIRNR002450"/>
    </source>
</evidence>
<dbReference type="PIRSF" id="PIRSF002450">
    <property type="entry name" value="K+_transpter_TRK"/>
    <property type="match status" value="1"/>
</dbReference>
<organism evidence="9 10">
    <name type="scientific">Sporothrix eucalyptigena</name>
    <dbReference type="NCBI Taxonomy" id="1812306"/>
    <lineage>
        <taxon>Eukaryota</taxon>
        <taxon>Fungi</taxon>
        <taxon>Dikarya</taxon>
        <taxon>Ascomycota</taxon>
        <taxon>Pezizomycotina</taxon>
        <taxon>Sordariomycetes</taxon>
        <taxon>Sordariomycetidae</taxon>
        <taxon>Ophiostomatales</taxon>
        <taxon>Ophiostomataceae</taxon>
        <taxon>Sporothrix</taxon>
    </lineage>
</organism>
<feature type="transmembrane region" description="Helical" evidence="7">
    <location>
        <begin position="385"/>
        <end position="409"/>
    </location>
</feature>
<feature type="region of interest" description="Disordered" evidence="8">
    <location>
        <begin position="177"/>
        <end position="219"/>
    </location>
</feature>
<sequence>MPRRWNTFGANTFGARHPCLARVASGLRKFLPPLNFITIHYAYFLAVPLVSSLIFWGSSKPAFSISYTDSLFLVVSAMTESGLNTVNLSQMTTWQQIILFLLIVFGSSIWVSIWTVAFRKHVLEKRFCDIVDGARALRLPPGGSLGDSTPPHPSRWNRIFLPHNQPRRSAETHVFPLQASPPLGTASGGAQPESLPGTGPPIVPGDDRQQLRPLDSAGAERPGHITFADAFSAIASTGARIQTDKIPVRRTHSADTPHTIPDEKHSRKTSGMIASLGPSAFLSRHTVGRNSQIYGLTRDEREELGGCEYRALKLLFIVVPLYFFLWQLLGCIALGAWINNHMASVATGNGINPWWLGIFNGASAFNNSGMSLLDANMIPFENAHFVIITMGLMILAGNTAYPVFLRLIFWTILKALRWSTSEEHYSELKETIAFILQYPRRVYTNLFPSRPTWWLLFMIVLLNCIDWVAFELLNLGNPVVGEIPMVSRILDGLFQAIAVRSGGFYIVPIANLYIGLQVLYVIMMYISVYPVVITMRHSNVYEERSLGIYHDDPYTIAQLGGSISEAPNTPKTLAQELGGAVRRAFVPWHGVGVAPPPAKGDSSESRISFISQQIHGQLAHDLWWLVLAVLVITTIETSHFMADPVSYSVFNIIFEVVSAYGCVGISVGIPSASYSFSGGWHNASKIVLCLVMIRGRHRGLPVALDRAVRLPGEQLHRDEEEDYRIRCSLSNRRLSVDGGVII</sequence>
<evidence type="ECO:0000256" key="5">
    <source>
        <dbReference type="ARBA" id="ARBA00023065"/>
    </source>
</evidence>
<gene>
    <name evidence="9" type="ORF">SEUCBS140593_003846</name>
</gene>
<evidence type="ECO:0000256" key="6">
    <source>
        <dbReference type="ARBA" id="ARBA00023136"/>
    </source>
</evidence>
<dbReference type="EMBL" id="CAWUHD010000031">
    <property type="protein sequence ID" value="CAK7219312.1"/>
    <property type="molecule type" value="Genomic_DNA"/>
</dbReference>
<keyword evidence="5 7" id="KW-0406">Ion transport</keyword>
<dbReference type="InterPro" id="IPR003445">
    <property type="entry name" value="Cat_transpt"/>
</dbReference>
<proteinExistence type="inferred from homology"/>
<keyword evidence="10" id="KW-1185">Reference proteome</keyword>
<feature type="transmembrane region" description="Helical" evidence="7">
    <location>
        <begin position="512"/>
        <end position="532"/>
    </location>
</feature>
<keyword evidence="7" id="KW-0633">Potassium transport</keyword>
<keyword evidence="6 7" id="KW-0472">Membrane</keyword>
<dbReference type="PANTHER" id="PTHR31064">
    <property type="entry name" value="POTASSIUM TRANSPORT PROTEIN DDB_G0292412-RELATED"/>
    <property type="match status" value="1"/>
</dbReference>
<feature type="transmembrane region" description="Helical" evidence="7">
    <location>
        <begin position="34"/>
        <end position="56"/>
    </location>
</feature>
<keyword evidence="4 7" id="KW-1133">Transmembrane helix</keyword>
<feature type="transmembrane region" description="Helical" evidence="7">
    <location>
        <begin position="648"/>
        <end position="669"/>
    </location>
</feature>
<feature type="transmembrane region" description="Helical" evidence="7">
    <location>
        <begin position="453"/>
        <end position="473"/>
    </location>
</feature>
<feature type="transmembrane region" description="Helical" evidence="7">
    <location>
        <begin position="314"/>
        <end position="338"/>
    </location>
</feature>
<evidence type="ECO:0000256" key="3">
    <source>
        <dbReference type="ARBA" id="ARBA00022692"/>
    </source>
</evidence>
<keyword evidence="2 7" id="KW-0813">Transport</keyword>
<feature type="compositionally biased region" description="Basic and acidic residues" evidence="8">
    <location>
        <begin position="242"/>
        <end position="265"/>
    </location>
</feature>
<dbReference type="InterPro" id="IPR051143">
    <property type="entry name" value="TrkH_K-transport"/>
</dbReference>
<feature type="transmembrane region" description="Helical" evidence="7">
    <location>
        <begin position="622"/>
        <end position="642"/>
    </location>
</feature>
<feature type="region of interest" description="Disordered" evidence="8">
    <location>
        <begin position="242"/>
        <end position="268"/>
    </location>
</feature>
<evidence type="ECO:0000313" key="10">
    <source>
        <dbReference type="Proteomes" id="UP001642482"/>
    </source>
</evidence>
<keyword evidence="3 7" id="KW-0812">Transmembrane</keyword>